<feature type="compositionally biased region" description="Basic and acidic residues" evidence="1">
    <location>
        <begin position="855"/>
        <end position="865"/>
    </location>
</feature>
<protein>
    <submittedName>
        <fullName evidence="2">Uncharacterized protein</fullName>
    </submittedName>
</protein>
<feature type="region of interest" description="Disordered" evidence="1">
    <location>
        <begin position="57"/>
        <end position="138"/>
    </location>
</feature>
<proteinExistence type="predicted"/>
<comment type="caution">
    <text evidence="2">The sequence shown here is derived from an EMBL/GenBank/DDBJ whole genome shotgun (WGS) entry which is preliminary data.</text>
</comment>
<feature type="region of interest" description="Disordered" evidence="1">
    <location>
        <begin position="720"/>
        <end position="780"/>
    </location>
</feature>
<name>A0A553I2M6_9PEZI</name>
<sequence length="874" mass="97007">MSLVSDQARYQARRPAPKFEEPSQPWTTARCHRLLRPLVSRITSLRKEKAIASRAKASALKSASGLASVSSASNSGHYDEPDAESEWLMPRKKRPRLTYSQRRVARNTQSQHDGPDQNQLGRGNPDEDTNPAPGVKLGVKKPFKCIQPEGQRKMTSPGEIVASTPMLKRARGKIVLSPVAPILELNPGSNQAATDRGQRVKASSSSLKRLEERLLSLRESQSSTYADIEAIYRSLEALLRATTIGTAHSRSAASGPRSFLDMCLRKVPQYIAELEAWERFDAEESGTVSTLDGINTSAQIYNELESFGTNVGWRHLRVVVRADGLNAVKLGIEEGLFGDELSQLIIDLCVHLGATSEAEDLTTALIDRQYPQPLSTESCFTQATALQPLVALNSFATQTQRTPFLLRQYSMLLSSGRLPIDWLATLEFERIWSLTVQRLASVQPSYDAVCFIAQSILLLCSRKSVYNGNADIIQLEQDRAKASQRTLISTLGIMASMSLLGETELRITQLSESDIQRITIIGDRLRCIIRACINKLDTHTRGRGNPRLGLLRLALFLSSEQSQGEKIQTQVGDSIRKLSPPSLTSLSTKDNRMRNHYDSVTWLIASIARACGRGTSVASHQYLDVIFKRLETLELGQDLLDNLKAAAAFLIAQQTSNVKDLIYAESLHPPDRLSSGTMSHQQSGSTLFTGYRWEETIGEWVTASPVVNKRRAPTIKRQLELSSPVESTENLTNRPSNLTGPATDSVSDTETCLNRGMDDSEHGSDEYARPTNEEQGMMLKKRPRRFRSTEALTTTLVRKTLTPQQGLGIPPSSRLQESQIDPEKENRVRLLAQKPRRSSGRIVLGARPLSRNSIGRREKYGRDDADYSDDELCI</sequence>
<gene>
    <name evidence="2" type="ORF">FHL15_004602</name>
</gene>
<feature type="region of interest" description="Disordered" evidence="1">
    <location>
        <begin position="801"/>
        <end position="826"/>
    </location>
</feature>
<dbReference type="AlphaFoldDB" id="A0A553I2M6"/>
<dbReference type="EMBL" id="VFLP01000022">
    <property type="protein sequence ID" value="TRX94447.1"/>
    <property type="molecule type" value="Genomic_DNA"/>
</dbReference>
<organism evidence="2 3">
    <name type="scientific">Xylaria flabelliformis</name>
    <dbReference type="NCBI Taxonomy" id="2512241"/>
    <lineage>
        <taxon>Eukaryota</taxon>
        <taxon>Fungi</taxon>
        <taxon>Dikarya</taxon>
        <taxon>Ascomycota</taxon>
        <taxon>Pezizomycotina</taxon>
        <taxon>Sordariomycetes</taxon>
        <taxon>Xylariomycetidae</taxon>
        <taxon>Xylariales</taxon>
        <taxon>Xylariaceae</taxon>
        <taxon>Xylaria</taxon>
    </lineage>
</organism>
<feature type="compositionally biased region" description="Polar residues" evidence="1">
    <location>
        <begin position="720"/>
        <end position="752"/>
    </location>
</feature>
<feature type="region of interest" description="Disordered" evidence="1">
    <location>
        <begin position="1"/>
        <end position="28"/>
    </location>
</feature>
<feature type="compositionally biased region" description="Basic and acidic residues" evidence="1">
    <location>
        <begin position="756"/>
        <end position="772"/>
    </location>
</feature>
<feature type="compositionally biased region" description="Low complexity" evidence="1">
    <location>
        <begin position="57"/>
        <end position="75"/>
    </location>
</feature>
<evidence type="ECO:0000313" key="3">
    <source>
        <dbReference type="Proteomes" id="UP000319160"/>
    </source>
</evidence>
<dbReference type="Proteomes" id="UP000319160">
    <property type="component" value="Unassembled WGS sequence"/>
</dbReference>
<evidence type="ECO:0000256" key="1">
    <source>
        <dbReference type="SAM" id="MobiDB-lite"/>
    </source>
</evidence>
<accession>A0A553I2M6</accession>
<keyword evidence="3" id="KW-1185">Reference proteome</keyword>
<feature type="compositionally biased region" description="Polar residues" evidence="1">
    <location>
        <begin position="98"/>
        <end position="121"/>
    </location>
</feature>
<dbReference type="OrthoDB" id="4159838at2759"/>
<evidence type="ECO:0000313" key="2">
    <source>
        <dbReference type="EMBL" id="TRX94447.1"/>
    </source>
</evidence>
<reference evidence="3" key="1">
    <citation type="submission" date="2019-06" db="EMBL/GenBank/DDBJ databases">
        <title>Draft genome sequence of the griseofulvin-producing fungus Xylaria cubensis strain G536.</title>
        <authorList>
            <person name="Mead M.E."/>
            <person name="Raja H.A."/>
            <person name="Steenwyk J.L."/>
            <person name="Knowles S.L."/>
            <person name="Oberlies N.H."/>
            <person name="Rokas A."/>
        </authorList>
    </citation>
    <scope>NUCLEOTIDE SEQUENCE [LARGE SCALE GENOMIC DNA]</scope>
    <source>
        <strain evidence="3">G536</strain>
    </source>
</reference>
<feature type="region of interest" description="Disordered" evidence="1">
    <location>
        <begin position="855"/>
        <end position="874"/>
    </location>
</feature>